<evidence type="ECO:0000313" key="1">
    <source>
        <dbReference type="EMBL" id="GJT93371.1"/>
    </source>
</evidence>
<dbReference type="Proteomes" id="UP001151760">
    <property type="component" value="Unassembled WGS sequence"/>
</dbReference>
<reference evidence="1" key="2">
    <citation type="submission" date="2022-01" db="EMBL/GenBank/DDBJ databases">
        <authorList>
            <person name="Yamashiro T."/>
            <person name="Shiraishi A."/>
            <person name="Satake H."/>
            <person name="Nakayama K."/>
        </authorList>
    </citation>
    <scope>NUCLEOTIDE SEQUENCE</scope>
</reference>
<protein>
    <submittedName>
        <fullName evidence="1">Uncharacterized protein</fullName>
    </submittedName>
</protein>
<keyword evidence="2" id="KW-1185">Reference proteome</keyword>
<organism evidence="1 2">
    <name type="scientific">Tanacetum coccineum</name>
    <dbReference type="NCBI Taxonomy" id="301880"/>
    <lineage>
        <taxon>Eukaryota</taxon>
        <taxon>Viridiplantae</taxon>
        <taxon>Streptophyta</taxon>
        <taxon>Embryophyta</taxon>
        <taxon>Tracheophyta</taxon>
        <taxon>Spermatophyta</taxon>
        <taxon>Magnoliopsida</taxon>
        <taxon>eudicotyledons</taxon>
        <taxon>Gunneridae</taxon>
        <taxon>Pentapetalae</taxon>
        <taxon>asterids</taxon>
        <taxon>campanulids</taxon>
        <taxon>Asterales</taxon>
        <taxon>Asteraceae</taxon>
        <taxon>Asteroideae</taxon>
        <taxon>Anthemideae</taxon>
        <taxon>Anthemidinae</taxon>
        <taxon>Tanacetum</taxon>
    </lineage>
</organism>
<dbReference type="EMBL" id="BQNB010020196">
    <property type="protein sequence ID" value="GJT93371.1"/>
    <property type="molecule type" value="Genomic_DNA"/>
</dbReference>
<proteinExistence type="predicted"/>
<sequence length="80" mass="9171">MGSPTSWDEIVECHTGDTKKPGCGRVLGQRMRQTFENRLGDELWKRVTFSVCLVITLRTQEVAQQACDYRAKGADVRRQR</sequence>
<comment type="caution">
    <text evidence="1">The sequence shown here is derived from an EMBL/GenBank/DDBJ whole genome shotgun (WGS) entry which is preliminary data.</text>
</comment>
<reference evidence="1" key="1">
    <citation type="journal article" date="2022" name="Int. J. Mol. Sci.">
        <title>Draft Genome of Tanacetum Coccineum: Genomic Comparison of Closely Related Tanacetum-Family Plants.</title>
        <authorList>
            <person name="Yamashiro T."/>
            <person name="Shiraishi A."/>
            <person name="Nakayama K."/>
            <person name="Satake H."/>
        </authorList>
    </citation>
    <scope>NUCLEOTIDE SEQUENCE</scope>
</reference>
<gene>
    <name evidence="1" type="ORF">Tco_1082216</name>
</gene>
<name>A0ABQ5I0X2_9ASTR</name>
<accession>A0ABQ5I0X2</accession>
<evidence type="ECO:0000313" key="2">
    <source>
        <dbReference type="Proteomes" id="UP001151760"/>
    </source>
</evidence>